<evidence type="ECO:0000313" key="7">
    <source>
        <dbReference type="EMBL" id="RXT36432.1"/>
    </source>
</evidence>
<evidence type="ECO:0000259" key="6">
    <source>
        <dbReference type="SMART" id="SM00988"/>
    </source>
</evidence>
<evidence type="ECO:0000256" key="5">
    <source>
        <dbReference type="SAM" id="MobiDB-lite"/>
    </source>
</evidence>
<dbReference type="InterPro" id="IPR012406">
    <property type="entry name" value="UreE"/>
</dbReference>
<dbReference type="PIRSF" id="PIRSF036402">
    <property type="entry name" value="Ureas_acces_UreE"/>
    <property type="match status" value="1"/>
</dbReference>
<keyword evidence="8" id="KW-1185">Reference proteome</keyword>
<dbReference type="Pfam" id="PF05194">
    <property type="entry name" value="UreE_C"/>
    <property type="match status" value="1"/>
</dbReference>
<dbReference type="InterPro" id="IPR004029">
    <property type="entry name" value="UreE_N"/>
</dbReference>
<keyword evidence="3" id="KW-0533">Nickel</keyword>
<sequence>MILIQTVLGNIGDPEWADRLSAADTDLLEIDQWEAQKSRFRKTTAKGVEIAVSIDRATHIHDGDVLLWDAQALSALVARIELRDVMIVHLDELMNLAPEMAMRTCVELGHAMGNQHWPALVKDNSVYVPLTVDRKVMASVMNTHRFEGIRYQFVPGRVVVPYLAPHESRRLFGGAEGPVHSHTHESYAGVEAETGRVYGHPPTHVHAHPGAAAQELTSPATAGSAHDHRE</sequence>
<dbReference type="AlphaFoldDB" id="A0A4V1P457"/>
<comment type="caution">
    <text evidence="7">The sequence shown here is derived from an EMBL/GenBank/DDBJ whole genome shotgun (WGS) entry which is preliminary data.</text>
</comment>
<feature type="domain" description="UreE urease accessory N-terminal" evidence="6">
    <location>
        <begin position="10"/>
        <end position="74"/>
    </location>
</feature>
<keyword evidence="4" id="KW-0143">Chaperone</keyword>
<evidence type="ECO:0000256" key="1">
    <source>
        <dbReference type="ARBA" id="ARBA00004496"/>
    </source>
</evidence>
<evidence type="ECO:0000256" key="2">
    <source>
        <dbReference type="ARBA" id="ARBA00022490"/>
    </source>
</evidence>
<dbReference type="GO" id="GO:0006457">
    <property type="term" value="P:protein folding"/>
    <property type="evidence" value="ECO:0007669"/>
    <property type="project" value="InterPro"/>
</dbReference>
<dbReference type="GO" id="GO:0016151">
    <property type="term" value="F:nickel cation binding"/>
    <property type="evidence" value="ECO:0007669"/>
    <property type="project" value="InterPro"/>
</dbReference>
<reference evidence="7 8" key="1">
    <citation type="submission" date="2017-03" db="EMBL/GenBank/DDBJ databases">
        <authorList>
            <person name="Safronova V.I."/>
            <person name="Sazanova A.L."/>
            <person name="Chirak E.R."/>
        </authorList>
    </citation>
    <scope>NUCLEOTIDE SEQUENCE [LARGE SCALE GENOMIC DNA]</scope>
    <source>
        <strain evidence="7 8">Opo-243</strain>
    </source>
</reference>
<dbReference type="RefSeq" id="WP_129274575.1">
    <property type="nucleotide sequence ID" value="NZ_MZXW01000050.1"/>
</dbReference>
<dbReference type="InterPro" id="IPR036118">
    <property type="entry name" value="UreE_N_sf"/>
</dbReference>
<gene>
    <name evidence="7" type="primary">ureE</name>
    <name evidence="7" type="ORF">B5V03_32745</name>
</gene>
<dbReference type="GO" id="GO:0065003">
    <property type="term" value="P:protein-containing complex assembly"/>
    <property type="evidence" value="ECO:0007669"/>
    <property type="project" value="InterPro"/>
</dbReference>
<evidence type="ECO:0000256" key="3">
    <source>
        <dbReference type="ARBA" id="ARBA00022596"/>
    </source>
</evidence>
<dbReference type="SMART" id="SM00988">
    <property type="entry name" value="UreE_N"/>
    <property type="match status" value="1"/>
</dbReference>
<evidence type="ECO:0000313" key="8">
    <source>
        <dbReference type="Proteomes" id="UP000290819"/>
    </source>
</evidence>
<feature type="region of interest" description="Disordered" evidence="5">
    <location>
        <begin position="196"/>
        <end position="230"/>
    </location>
</feature>
<dbReference type="InterPro" id="IPR007864">
    <property type="entry name" value="UreE_C_dom"/>
</dbReference>
<organism evidence="7 8">
    <name type="scientific">Bradyrhizobium betae</name>
    <dbReference type="NCBI Taxonomy" id="244734"/>
    <lineage>
        <taxon>Bacteria</taxon>
        <taxon>Pseudomonadati</taxon>
        <taxon>Pseudomonadota</taxon>
        <taxon>Alphaproteobacteria</taxon>
        <taxon>Hyphomicrobiales</taxon>
        <taxon>Nitrobacteraceae</taxon>
        <taxon>Bradyrhizobium</taxon>
    </lineage>
</organism>
<dbReference type="GO" id="GO:0019627">
    <property type="term" value="P:urea metabolic process"/>
    <property type="evidence" value="ECO:0007669"/>
    <property type="project" value="InterPro"/>
</dbReference>
<dbReference type="Pfam" id="PF02814">
    <property type="entry name" value="UreE_N"/>
    <property type="match status" value="1"/>
</dbReference>
<accession>A0A4V1P457</accession>
<dbReference type="EMBL" id="MZXW01000050">
    <property type="protein sequence ID" value="RXT36432.1"/>
    <property type="molecule type" value="Genomic_DNA"/>
</dbReference>
<dbReference type="Proteomes" id="UP000290819">
    <property type="component" value="Unassembled WGS sequence"/>
</dbReference>
<dbReference type="OrthoDB" id="3394858at2"/>
<comment type="subcellular location">
    <subcellularLocation>
        <location evidence="1">Cytoplasm</location>
    </subcellularLocation>
</comment>
<protein>
    <submittedName>
        <fullName evidence="7">Urease accessory protein UreE</fullName>
    </submittedName>
</protein>
<dbReference type="SUPFAM" id="SSF69287">
    <property type="entry name" value="Urease metallochaperone UreE, N-terminal domain"/>
    <property type="match status" value="1"/>
</dbReference>
<keyword evidence="2" id="KW-0963">Cytoplasm</keyword>
<dbReference type="Gene3D" id="2.60.260.20">
    <property type="entry name" value="Urease metallochaperone UreE, N-terminal domain"/>
    <property type="match status" value="1"/>
</dbReference>
<dbReference type="GO" id="GO:0005737">
    <property type="term" value="C:cytoplasm"/>
    <property type="evidence" value="ECO:0007669"/>
    <property type="project" value="UniProtKB-SubCell"/>
</dbReference>
<evidence type="ECO:0000256" key="4">
    <source>
        <dbReference type="ARBA" id="ARBA00023186"/>
    </source>
</evidence>
<name>A0A4V1P457_9BRAD</name>
<proteinExistence type="predicted"/>